<dbReference type="InterPro" id="IPR001304">
    <property type="entry name" value="C-type_lectin-like"/>
</dbReference>
<dbReference type="EMBL" id="VDUY01000002">
    <property type="protein sequence ID" value="TXL67212.1"/>
    <property type="molecule type" value="Genomic_DNA"/>
</dbReference>
<dbReference type="SMART" id="SM00034">
    <property type="entry name" value="CLECT"/>
    <property type="match status" value="1"/>
</dbReference>
<dbReference type="InterPro" id="IPR013424">
    <property type="entry name" value="Ice-binding_C"/>
</dbReference>
<accession>A0A5C8P1M5</accession>
<feature type="domain" description="C-type lectin" evidence="2">
    <location>
        <begin position="27"/>
        <end position="148"/>
    </location>
</feature>
<dbReference type="InterPro" id="IPR050111">
    <property type="entry name" value="C-type_lectin/snaclec_domain"/>
</dbReference>
<keyword evidence="4" id="KW-1185">Reference proteome</keyword>
<organism evidence="3 4">
    <name type="scientific">Zeimonas arvi</name>
    <dbReference type="NCBI Taxonomy" id="2498847"/>
    <lineage>
        <taxon>Bacteria</taxon>
        <taxon>Pseudomonadati</taxon>
        <taxon>Pseudomonadota</taxon>
        <taxon>Betaproteobacteria</taxon>
        <taxon>Burkholderiales</taxon>
        <taxon>Burkholderiaceae</taxon>
        <taxon>Zeimonas</taxon>
    </lineage>
</organism>
<evidence type="ECO:0000259" key="2">
    <source>
        <dbReference type="PROSITE" id="PS50041"/>
    </source>
</evidence>
<comment type="caution">
    <text evidence="3">The sequence shown here is derived from an EMBL/GenBank/DDBJ whole genome shotgun (WGS) entry which is preliminary data.</text>
</comment>
<evidence type="ECO:0000313" key="4">
    <source>
        <dbReference type="Proteomes" id="UP000321548"/>
    </source>
</evidence>
<gene>
    <name evidence="3" type="ORF">FHP08_06275</name>
</gene>
<sequence length="200" mass="21255">MKRVWKQMVAGLALGVAAQVGHAAVLWNGHEYDRVDSEGITWSDANAAAQTMGGGWYLATITSLAENDFVVASVLPPSTGDRSHYWIGANDAANEGSFVWGTGEAFGYSNWWGGEPNNAGGVEDYLAYDARSETDQAGSIRMSWRWNDAPDNLGQVFSGYANGYLIERAVGNSVPAPGGLALLGLGLGLLAASIRRRTRG</sequence>
<dbReference type="PROSITE" id="PS50041">
    <property type="entry name" value="C_TYPE_LECTIN_2"/>
    <property type="match status" value="1"/>
</dbReference>
<proteinExistence type="predicted"/>
<protein>
    <submittedName>
        <fullName evidence="3">PEP-CTERM sorting domain-containing protein</fullName>
    </submittedName>
</protein>
<dbReference type="InterPro" id="IPR016186">
    <property type="entry name" value="C-type_lectin-like/link_sf"/>
</dbReference>
<dbReference type="Gene3D" id="3.10.100.10">
    <property type="entry name" value="Mannose-Binding Protein A, subunit A"/>
    <property type="match status" value="1"/>
</dbReference>
<keyword evidence="1" id="KW-0732">Signal</keyword>
<feature type="chain" id="PRO_5022889865" evidence="1">
    <location>
        <begin position="24"/>
        <end position="200"/>
    </location>
</feature>
<dbReference type="Pfam" id="PF00059">
    <property type="entry name" value="Lectin_C"/>
    <property type="match status" value="1"/>
</dbReference>
<reference evidence="3 4" key="1">
    <citation type="submission" date="2019-06" db="EMBL/GenBank/DDBJ databases">
        <title>Quisquiliibacterium sp. nov., isolated from a maize field.</title>
        <authorList>
            <person name="Lin S.-Y."/>
            <person name="Tsai C.-F."/>
            <person name="Young C.-C."/>
        </authorList>
    </citation>
    <scope>NUCLEOTIDE SEQUENCE [LARGE SCALE GENOMIC DNA]</scope>
    <source>
        <strain evidence="3 4">CC-CFT501</strain>
    </source>
</reference>
<dbReference type="AlphaFoldDB" id="A0A5C8P1M5"/>
<feature type="signal peptide" evidence="1">
    <location>
        <begin position="1"/>
        <end position="23"/>
    </location>
</feature>
<dbReference type="PANTHER" id="PTHR22803">
    <property type="entry name" value="MANNOSE, PHOSPHOLIPASE, LECTIN RECEPTOR RELATED"/>
    <property type="match status" value="1"/>
</dbReference>
<dbReference type="NCBIfam" id="TIGR02595">
    <property type="entry name" value="PEP_CTERM"/>
    <property type="match status" value="1"/>
</dbReference>
<dbReference type="Proteomes" id="UP000321548">
    <property type="component" value="Unassembled WGS sequence"/>
</dbReference>
<dbReference type="InterPro" id="IPR016187">
    <property type="entry name" value="CTDL_fold"/>
</dbReference>
<name>A0A5C8P1M5_9BURK</name>
<evidence type="ECO:0000256" key="1">
    <source>
        <dbReference type="SAM" id="SignalP"/>
    </source>
</evidence>
<dbReference type="SUPFAM" id="SSF56436">
    <property type="entry name" value="C-type lectin-like"/>
    <property type="match status" value="1"/>
</dbReference>
<evidence type="ECO:0000313" key="3">
    <source>
        <dbReference type="EMBL" id="TXL67212.1"/>
    </source>
</evidence>
<dbReference type="RefSeq" id="WP_222707825.1">
    <property type="nucleotide sequence ID" value="NZ_VDUY01000002.1"/>
</dbReference>